<dbReference type="InterPro" id="IPR003615">
    <property type="entry name" value="HNH_nuc"/>
</dbReference>
<name>A0ABY4M9U9_9ACTN</name>
<protein>
    <submittedName>
        <fullName evidence="2">HNH endonuclease</fullName>
    </submittedName>
</protein>
<dbReference type="RefSeq" id="WP_248865434.1">
    <property type="nucleotide sequence ID" value="NZ_CP086322.1"/>
</dbReference>
<proteinExistence type="predicted"/>
<dbReference type="GO" id="GO:0004519">
    <property type="term" value="F:endonuclease activity"/>
    <property type="evidence" value="ECO:0007669"/>
    <property type="project" value="UniProtKB-KW"/>
</dbReference>
<dbReference type="EMBL" id="CP086322">
    <property type="protein sequence ID" value="UQA94565.1"/>
    <property type="molecule type" value="Genomic_DNA"/>
</dbReference>
<evidence type="ECO:0000259" key="1">
    <source>
        <dbReference type="Pfam" id="PF13391"/>
    </source>
</evidence>
<keyword evidence="2" id="KW-0378">Hydrolase</keyword>
<sequence>MDDGEDTAFEEKVCRTVAYERRIRDSSVVRKVKEMYDNACQICNLRLEVSPGCEGHREAAHIQALGKPHGGPDRIGNVLCLCPTCHVLFDRGALQLTDDLKVVNGLTQRFETALTVVEERRIKVECVRQHRARWADR</sequence>
<dbReference type="Gene3D" id="1.10.30.50">
    <property type="match status" value="1"/>
</dbReference>
<gene>
    <name evidence="2" type="ORF">K9S39_24315</name>
</gene>
<organism evidence="2 3">
    <name type="scientific">Streptomyces halobius</name>
    <dbReference type="NCBI Taxonomy" id="2879846"/>
    <lineage>
        <taxon>Bacteria</taxon>
        <taxon>Bacillati</taxon>
        <taxon>Actinomycetota</taxon>
        <taxon>Actinomycetes</taxon>
        <taxon>Kitasatosporales</taxon>
        <taxon>Streptomycetaceae</taxon>
        <taxon>Streptomyces</taxon>
    </lineage>
</organism>
<dbReference type="Pfam" id="PF13391">
    <property type="entry name" value="HNH_2"/>
    <property type="match status" value="1"/>
</dbReference>
<keyword evidence="2" id="KW-0255">Endonuclease</keyword>
<keyword evidence="3" id="KW-1185">Reference proteome</keyword>
<reference evidence="2" key="1">
    <citation type="submission" date="2021-10" db="EMBL/GenBank/DDBJ databases">
        <title>Streptomyces nigrumlapis sp.nov.,an antimicrobial producing actinobacterium isolated from Black Gobi rocks.</title>
        <authorList>
            <person name="Wen Y."/>
            <person name="Zhang W."/>
            <person name="Liu X.G."/>
        </authorList>
    </citation>
    <scope>NUCLEOTIDE SEQUENCE</scope>
    <source>
        <strain evidence="2">ST13-2-2</strain>
    </source>
</reference>
<feature type="domain" description="HNH nuclease" evidence="1">
    <location>
        <begin position="40"/>
        <end position="94"/>
    </location>
</feature>
<dbReference type="Proteomes" id="UP000830115">
    <property type="component" value="Chromosome"/>
</dbReference>
<dbReference type="CDD" id="cd00085">
    <property type="entry name" value="HNHc"/>
    <property type="match status" value="1"/>
</dbReference>
<accession>A0ABY4M9U9</accession>
<evidence type="ECO:0000313" key="2">
    <source>
        <dbReference type="EMBL" id="UQA94565.1"/>
    </source>
</evidence>
<evidence type="ECO:0000313" key="3">
    <source>
        <dbReference type="Proteomes" id="UP000830115"/>
    </source>
</evidence>
<keyword evidence="2" id="KW-0540">Nuclease</keyword>